<comment type="caution">
    <text evidence="1">The sequence shown here is derived from an EMBL/GenBank/DDBJ whole genome shotgun (WGS) entry which is preliminary data.</text>
</comment>
<sequence>MAEKPDSGDIKITVSFLQKFQNEVLQTMVEELNTNKDIAELALTVGSTAGKRRLLAGSEAWEPARLLIEKYEAPTTGTGPSLYAQVDSIRNQLITLNDNITYVVGLAMSGEDENIKLSTELNMSQLGEILATAPAPAPAPGGAGA</sequence>
<protein>
    <submittedName>
        <fullName evidence="1">Uncharacterized protein</fullName>
    </submittedName>
</protein>
<reference evidence="2" key="1">
    <citation type="journal article" date="2019" name="Int. J. Syst. Evol. Microbiol.">
        <title>The Global Catalogue of Microorganisms (GCM) 10K type strain sequencing project: providing services to taxonomists for standard genome sequencing and annotation.</title>
        <authorList>
            <consortium name="The Broad Institute Genomics Platform"/>
            <consortium name="The Broad Institute Genome Sequencing Center for Infectious Disease"/>
            <person name="Wu L."/>
            <person name="Ma J."/>
        </authorList>
    </citation>
    <scope>NUCLEOTIDE SEQUENCE [LARGE SCALE GENOMIC DNA]</scope>
    <source>
        <strain evidence="2">CGMCC 4.7676</strain>
    </source>
</reference>
<proteinExistence type="predicted"/>
<dbReference type="RefSeq" id="WP_378240939.1">
    <property type="nucleotide sequence ID" value="NZ_JBHRWK010000031.1"/>
</dbReference>
<accession>A0ABV7P101</accession>
<keyword evidence="2" id="KW-1185">Reference proteome</keyword>
<evidence type="ECO:0000313" key="2">
    <source>
        <dbReference type="Proteomes" id="UP001595645"/>
    </source>
</evidence>
<dbReference type="EMBL" id="JBHRWK010000031">
    <property type="protein sequence ID" value="MFC3452143.1"/>
    <property type="molecule type" value="Genomic_DNA"/>
</dbReference>
<evidence type="ECO:0000313" key="1">
    <source>
        <dbReference type="EMBL" id="MFC3452143.1"/>
    </source>
</evidence>
<organism evidence="1 2">
    <name type="scientific">Amycolatopsis speibonae</name>
    <dbReference type="NCBI Taxonomy" id="1450224"/>
    <lineage>
        <taxon>Bacteria</taxon>
        <taxon>Bacillati</taxon>
        <taxon>Actinomycetota</taxon>
        <taxon>Actinomycetes</taxon>
        <taxon>Pseudonocardiales</taxon>
        <taxon>Pseudonocardiaceae</taxon>
        <taxon>Amycolatopsis</taxon>
    </lineage>
</organism>
<name>A0ABV7P101_9PSEU</name>
<gene>
    <name evidence="1" type="ORF">ACFOSH_22135</name>
</gene>
<dbReference type="Proteomes" id="UP001595645">
    <property type="component" value="Unassembled WGS sequence"/>
</dbReference>